<gene>
    <name evidence="1" type="ORF">QFC24_002531</name>
</gene>
<organism evidence="1 2">
    <name type="scientific">Naganishia onofrii</name>
    <dbReference type="NCBI Taxonomy" id="1851511"/>
    <lineage>
        <taxon>Eukaryota</taxon>
        <taxon>Fungi</taxon>
        <taxon>Dikarya</taxon>
        <taxon>Basidiomycota</taxon>
        <taxon>Agaricomycotina</taxon>
        <taxon>Tremellomycetes</taxon>
        <taxon>Filobasidiales</taxon>
        <taxon>Filobasidiaceae</taxon>
        <taxon>Naganishia</taxon>
    </lineage>
</organism>
<evidence type="ECO:0000313" key="1">
    <source>
        <dbReference type="EMBL" id="KAJ9125747.1"/>
    </source>
</evidence>
<reference evidence="1" key="1">
    <citation type="submission" date="2023-04" db="EMBL/GenBank/DDBJ databases">
        <title>Draft Genome sequencing of Naganishia species isolated from polar environments using Oxford Nanopore Technology.</title>
        <authorList>
            <person name="Leo P."/>
            <person name="Venkateswaran K."/>
        </authorList>
    </citation>
    <scope>NUCLEOTIDE SEQUENCE</scope>
    <source>
        <strain evidence="1">DBVPG 5303</strain>
    </source>
</reference>
<name>A0ACC2XST1_9TREE</name>
<comment type="caution">
    <text evidence="1">The sequence shown here is derived from an EMBL/GenBank/DDBJ whole genome shotgun (WGS) entry which is preliminary data.</text>
</comment>
<keyword evidence="2" id="KW-1185">Reference proteome</keyword>
<evidence type="ECO:0000313" key="2">
    <source>
        <dbReference type="Proteomes" id="UP001234202"/>
    </source>
</evidence>
<dbReference type="EMBL" id="JASBWV010000007">
    <property type="protein sequence ID" value="KAJ9125747.1"/>
    <property type="molecule type" value="Genomic_DNA"/>
</dbReference>
<proteinExistence type="predicted"/>
<accession>A0ACC2XST1</accession>
<sequence length="718" mass="79651">MAATEDREEANRLACTSSYACIDSPSSANLPPFPPTDVHNYPPHHETITKDTYDVVVVGAGPAGLMLCTALARFGGHSVLCIDFRDEPTTAGRADGIQPRTIEVLKNMEPLGTELFNMSAASYERTFWVPGKGENGEETIVRDRRVQSFPETMDIEDGCTLGLQQGMIEEAFLRDMDRNGLRVTRPYSFKSYTLDKDLATSTDPSAHPVTVELVKGSVNQDGTHQGAVTTVKTKYLVGCDGGRSAVRTYGEQHHGLTMAGDLLSTLWGAGDFVVKTDFPDIRKIAAIHSANQGSAYVFPRENNVDNQPMIRLYTQVNVINGEKSTMHPQEARWKVTAQDIMDADKRIFHPYKLEFVKTEWWSAYPIGQRLISRYDVENRVFMAGDACHTHSPKAGQGMNTALIDAHNLSFKMNMVLRGLAHPDLLKTYNDERWKIGKQLIDFDEEYAALFSGEVPKSTPEVANMTKEEVKKHFIEVQRRNAGFTTGAGVNYHSSPLVVMNKDLGQFGLEPINGLKLVAGQRLLPAQVSRCMNSQPVRLLHEVQFDAPGSFRIYVLAGGVQESKTRLAALSKHLASADSFVNKYKAQLPKNRKVLHAAQNTGLTGHEEMNPFFTFLTIIKDSRYNFEIEHYTPYRGVNVMLYADDQEVSTGEKTGEHFSEARVGGTHNKYGLPNGGIVVCRPDGYVGIVVPFEQAGFQALDKYFQGALYHPSAPVNSKL</sequence>
<protein>
    <submittedName>
        <fullName evidence="1">Uncharacterized protein</fullName>
    </submittedName>
</protein>
<dbReference type="Proteomes" id="UP001234202">
    <property type="component" value="Unassembled WGS sequence"/>
</dbReference>